<proteinExistence type="predicted"/>
<keyword evidence="3" id="KW-1185">Reference proteome</keyword>
<dbReference type="RefSeq" id="WP_416207442.1">
    <property type="nucleotide sequence ID" value="NZ_JBBKTX010000036.1"/>
</dbReference>
<evidence type="ECO:0000313" key="2">
    <source>
        <dbReference type="EMBL" id="MFK4754618.1"/>
    </source>
</evidence>
<protein>
    <submittedName>
        <fullName evidence="2">DUF2796 domain-containing protein</fullName>
    </submittedName>
</protein>
<evidence type="ECO:0000313" key="3">
    <source>
        <dbReference type="Proteomes" id="UP001620597"/>
    </source>
</evidence>
<name>A0ABW8NNQ2_9GAMM</name>
<organism evidence="2 3">
    <name type="scientific">Oceanobacter antarcticus</name>
    <dbReference type="NCBI Taxonomy" id="3133425"/>
    <lineage>
        <taxon>Bacteria</taxon>
        <taxon>Pseudomonadati</taxon>
        <taxon>Pseudomonadota</taxon>
        <taxon>Gammaproteobacteria</taxon>
        <taxon>Oceanospirillales</taxon>
        <taxon>Oceanospirillaceae</taxon>
        <taxon>Oceanobacter</taxon>
    </lineage>
</organism>
<dbReference type="Pfam" id="PF10986">
    <property type="entry name" value="ZrgA"/>
    <property type="match status" value="1"/>
</dbReference>
<gene>
    <name evidence="2" type="ORF">WG929_19630</name>
</gene>
<reference evidence="2 3" key="1">
    <citation type="submission" date="2024-03" db="EMBL/GenBank/DDBJ databases">
        <title>High-quality draft genome sequence of Oceanobacter sp. wDCs-4.</title>
        <authorList>
            <person name="Dong C."/>
        </authorList>
    </citation>
    <scope>NUCLEOTIDE SEQUENCE [LARGE SCALE GENOMIC DNA]</scope>
    <source>
        <strain evidence="3">wDCs-4</strain>
    </source>
</reference>
<dbReference type="InterPro" id="IPR021253">
    <property type="entry name" value="ZrgA-like"/>
</dbReference>
<accession>A0ABW8NNQ2</accession>
<sequence length="166" mass="18663">MKLNRHYLAGILLTTTASLAQGVPAHQHGVATLQAVLSSTTLHIELRSPLMNLVGFEGHANTPEQRQALDSVRQRFTQDVIQSRQCQLQHTSIELPEQSHDHDHDEHTDLTVSWEFYCPAAGSVTLDSRLITTFPGIETLQLLWITDQQQGADTFDHDQPILLPRR</sequence>
<feature type="signal peptide" evidence="1">
    <location>
        <begin position="1"/>
        <end position="20"/>
    </location>
</feature>
<keyword evidence="1" id="KW-0732">Signal</keyword>
<dbReference type="EMBL" id="JBBKTX010000036">
    <property type="protein sequence ID" value="MFK4754618.1"/>
    <property type="molecule type" value="Genomic_DNA"/>
</dbReference>
<evidence type="ECO:0000256" key="1">
    <source>
        <dbReference type="SAM" id="SignalP"/>
    </source>
</evidence>
<comment type="caution">
    <text evidence="2">The sequence shown here is derived from an EMBL/GenBank/DDBJ whole genome shotgun (WGS) entry which is preliminary data.</text>
</comment>
<feature type="chain" id="PRO_5047267785" evidence="1">
    <location>
        <begin position="21"/>
        <end position="166"/>
    </location>
</feature>
<dbReference type="Proteomes" id="UP001620597">
    <property type="component" value="Unassembled WGS sequence"/>
</dbReference>